<evidence type="ECO:0000256" key="9">
    <source>
        <dbReference type="HAMAP-Rule" id="MF_00583"/>
    </source>
</evidence>
<dbReference type="Pfam" id="PF14572">
    <property type="entry name" value="Pribosyl_synth"/>
    <property type="match status" value="1"/>
</dbReference>
<dbReference type="SMART" id="SM01400">
    <property type="entry name" value="Pribosyltran_N"/>
    <property type="match status" value="1"/>
</dbReference>
<gene>
    <name evidence="9" type="primary">prs</name>
    <name evidence="11" type="ORF">SAMN02745118_01696</name>
</gene>
<keyword evidence="7 9" id="KW-0460">Magnesium</keyword>
<comment type="subunit">
    <text evidence="9">Homohexamer.</text>
</comment>
<accession>A0A1T4N5L5</accession>
<evidence type="ECO:0000313" key="11">
    <source>
        <dbReference type="EMBL" id="SJZ74337.1"/>
    </source>
</evidence>
<keyword evidence="4 9" id="KW-0547">Nucleotide-binding</keyword>
<comment type="similarity">
    <text evidence="9">Belongs to the ribose-phosphate pyrophosphokinase family. Class I subfamily.</text>
</comment>
<dbReference type="FunFam" id="3.40.50.2020:FF:000007">
    <property type="entry name" value="Ribose-phosphate pyrophosphokinase"/>
    <property type="match status" value="1"/>
</dbReference>
<dbReference type="InterPro" id="IPR005946">
    <property type="entry name" value="Rib-P_diPkinase"/>
</dbReference>
<name>A0A1T4N5L5_9FIRM</name>
<dbReference type="GO" id="GO:0004749">
    <property type="term" value="F:ribose phosphate diphosphokinase activity"/>
    <property type="evidence" value="ECO:0007669"/>
    <property type="project" value="UniProtKB-UniRule"/>
</dbReference>
<dbReference type="CDD" id="cd06223">
    <property type="entry name" value="PRTases_typeI"/>
    <property type="match status" value="1"/>
</dbReference>
<feature type="domain" description="Ribose-phosphate pyrophosphokinase N-terminal" evidence="10">
    <location>
        <begin position="8"/>
        <end position="124"/>
    </location>
</feature>
<evidence type="ECO:0000256" key="3">
    <source>
        <dbReference type="ARBA" id="ARBA00022727"/>
    </source>
</evidence>
<dbReference type="OrthoDB" id="9777067at2"/>
<keyword evidence="1 9" id="KW-0808">Transferase</keyword>
<dbReference type="FunFam" id="3.40.50.2020:FF:000005">
    <property type="entry name" value="Ribose-phosphate pyrophosphokinase 1"/>
    <property type="match status" value="1"/>
</dbReference>
<feature type="binding site" evidence="9">
    <location>
        <position position="222"/>
    </location>
    <ligand>
        <name>D-ribose 5-phosphate</name>
        <dbReference type="ChEBI" id="CHEBI:78346"/>
    </ligand>
</feature>
<keyword evidence="5 9" id="KW-0418">Kinase</keyword>
<evidence type="ECO:0000256" key="2">
    <source>
        <dbReference type="ARBA" id="ARBA00022723"/>
    </source>
</evidence>
<dbReference type="InterPro" id="IPR000842">
    <property type="entry name" value="PRib_PP_synth_CS"/>
</dbReference>
<dbReference type="EC" id="2.7.6.1" evidence="9"/>
<feature type="binding site" evidence="9">
    <location>
        <position position="198"/>
    </location>
    <ligand>
        <name>D-ribose 5-phosphate</name>
        <dbReference type="ChEBI" id="CHEBI:78346"/>
    </ligand>
</feature>
<dbReference type="GO" id="GO:0005737">
    <property type="term" value="C:cytoplasm"/>
    <property type="evidence" value="ECO:0007669"/>
    <property type="project" value="UniProtKB-SubCell"/>
</dbReference>
<evidence type="ECO:0000256" key="5">
    <source>
        <dbReference type="ARBA" id="ARBA00022777"/>
    </source>
</evidence>
<dbReference type="NCBIfam" id="TIGR01251">
    <property type="entry name" value="ribP_PPkin"/>
    <property type="match status" value="1"/>
</dbReference>
<evidence type="ECO:0000256" key="4">
    <source>
        <dbReference type="ARBA" id="ARBA00022741"/>
    </source>
</evidence>
<dbReference type="RefSeq" id="WP_078810160.1">
    <property type="nucleotide sequence ID" value="NZ_FUWM01000013.1"/>
</dbReference>
<comment type="cofactor">
    <cofactor evidence="9">
        <name>Mg(2+)</name>
        <dbReference type="ChEBI" id="CHEBI:18420"/>
    </cofactor>
    <text evidence="9">Binds 2 Mg(2+) ions per subunit.</text>
</comment>
<dbReference type="GO" id="GO:0009156">
    <property type="term" value="P:ribonucleoside monophosphate biosynthetic process"/>
    <property type="evidence" value="ECO:0007669"/>
    <property type="project" value="InterPro"/>
</dbReference>
<feature type="binding site" evidence="9">
    <location>
        <begin position="41"/>
        <end position="43"/>
    </location>
    <ligand>
        <name>ATP</name>
        <dbReference type="ChEBI" id="CHEBI:30616"/>
    </ligand>
</feature>
<dbReference type="InterPro" id="IPR029057">
    <property type="entry name" value="PRTase-like"/>
</dbReference>
<keyword evidence="3 9" id="KW-0545">Nucleotide biosynthesis</keyword>
<dbReference type="InterPro" id="IPR000836">
    <property type="entry name" value="PRTase_dom"/>
</dbReference>
<dbReference type="UniPathway" id="UPA00087">
    <property type="reaction ID" value="UER00172"/>
</dbReference>
<dbReference type="AlphaFoldDB" id="A0A1T4N5L5"/>
<dbReference type="EMBL" id="FUWM01000013">
    <property type="protein sequence ID" value="SJZ74337.1"/>
    <property type="molecule type" value="Genomic_DNA"/>
</dbReference>
<reference evidence="12" key="1">
    <citation type="submission" date="2017-02" db="EMBL/GenBank/DDBJ databases">
        <authorList>
            <person name="Varghese N."/>
            <person name="Submissions S."/>
        </authorList>
    </citation>
    <scope>NUCLEOTIDE SEQUENCE [LARGE SCALE GENOMIC DNA]</scope>
    <source>
        <strain evidence="12">ATCC BAA-73</strain>
    </source>
</reference>
<comment type="pathway">
    <text evidence="9">Metabolic intermediate biosynthesis; 5-phospho-alpha-D-ribose 1-diphosphate biosynthesis; 5-phospho-alpha-D-ribose 1-diphosphate from D-ribose 5-phosphate (route I): step 1/1.</text>
</comment>
<dbReference type="Proteomes" id="UP000190625">
    <property type="component" value="Unassembled WGS sequence"/>
</dbReference>
<dbReference type="Gene3D" id="3.40.50.2020">
    <property type="match status" value="2"/>
</dbReference>
<comment type="subcellular location">
    <subcellularLocation>
        <location evidence="9">Cytoplasm</location>
    </subcellularLocation>
</comment>
<keyword evidence="2 9" id="KW-0479">Metal-binding</keyword>
<organism evidence="11 12">
    <name type="scientific">Selenihalanaerobacter shriftii</name>
    <dbReference type="NCBI Taxonomy" id="142842"/>
    <lineage>
        <taxon>Bacteria</taxon>
        <taxon>Bacillati</taxon>
        <taxon>Bacillota</taxon>
        <taxon>Clostridia</taxon>
        <taxon>Halanaerobiales</taxon>
        <taxon>Halobacteroidaceae</taxon>
        <taxon>Selenihalanaerobacter</taxon>
    </lineage>
</organism>
<dbReference type="GO" id="GO:0002189">
    <property type="term" value="C:ribose phosphate diphosphokinase complex"/>
    <property type="evidence" value="ECO:0007669"/>
    <property type="project" value="TreeGrafter"/>
</dbReference>
<dbReference type="GO" id="GO:0006015">
    <property type="term" value="P:5-phosphoribose 1-diphosphate biosynthetic process"/>
    <property type="evidence" value="ECO:0007669"/>
    <property type="project" value="UniProtKB-UniRule"/>
</dbReference>
<evidence type="ECO:0000256" key="1">
    <source>
        <dbReference type="ARBA" id="ARBA00022679"/>
    </source>
</evidence>
<feature type="binding site" evidence="9">
    <location>
        <position position="134"/>
    </location>
    <ligand>
        <name>Mg(2+)</name>
        <dbReference type="ChEBI" id="CHEBI:18420"/>
    </ligand>
</feature>
<evidence type="ECO:0000256" key="7">
    <source>
        <dbReference type="ARBA" id="ARBA00022842"/>
    </source>
</evidence>
<dbReference type="GO" id="GO:0005524">
    <property type="term" value="F:ATP binding"/>
    <property type="evidence" value="ECO:0007669"/>
    <property type="project" value="UniProtKB-KW"/>
</dbReference>
<dbReference type="NCBIfam" id="NF002320">
    <property type="entry name" value="PRK01259.1"/>
    <property type="match status" value="1"/>
</dbReference>
<feature type="active site" evidence="9">
    <location>
        <position position="196"/>
    </location>
</feature>
<dbReference type="STRING" id="142842.SAMN02745118_01696"/>
<dbReference type="GO" id="GO:0006164">
    <property type="term" value="P:purine nucleotide biosynthetic process"/>
    <property type="evidence" value="ECO:0007669"/>
    <property type="project" value="TreeGrafter"/>
</dbReference>
<dbReference type="GO" id="GO:0016301">
    <property type="term" value="F:kinase activity"/>
    <property type="evidence" value="ECO:0007669"/>
    <property type="project" value="UniProtKB-KW"/>
</dbReference>
<dbReference type="SUPFAM" id="SSF53271">
    <property type="entry name" value="PRTase-like"/>
    <property type="match status" value="1"/>
</dbReference>
<comment type="function">
    <text evidence="9">Involved in the biosynthesis of the central metabolite phospho-alpha-D-ribosyl-1-pyrophosphate (PRPP) via the transfer of pyrophosphoryl group from ATP to 1-hydroxyl of ribose-5-phosphate (Rib-5-P).</text>
</comment>
<comment type="catalytic activity">
    <reaction evidence="8 9">
        <text>D-ribose 5-phosphate + ATP = 5-phospho-alpha-D-ribose 1-diphosphate + AMP + H(+)</text>
        <dbReference type="Rhea" id="RHEA:15609"/>
        <dbReference type="ChEBI" id="CHEBI:15378"/>
        <dbReference type="ChEBI" id="CHEBI:30616"/>
        <dbReference type="ChEBI" id="CHEBI:58017"/>
        <dbReference type="ChEBI" id="CHEBI:78346"/>
        <dbReference type="ChEBI" id="CHEBI:456215"/>
        <dbReference type="EC" id="2.7.6.1"/>
    </reaction>
</comment>
<dbReference type="PROSITE" id="PS00114">
    <property type="entry name" value="PRPP_SYNTHASE"/>
    <property type="match status" value="1"/>
</dbReference>
<dbReference type="PANTHER" id="PTHR10210:SF41">
    <property type="entry name" value="RIBOSE-PHOSPHATE PYROPHOSPHOKINASE 1, CHLOROPLASTIC"/>
    <property type="match status" value="1"/>
</dbReference>
<feature type="binding site" evidence="9">
    <location>
        <begin position="226"/>
        <end position="230"/>
    </location>
    <ligand>
        <name>D-ribose 5-phosphate</name>
        <dbReference type="ChEBI" id="CHEBI:78346"/>
    </ligand>
</feature>
<proteinExistence type="inferred from homology"/>
<dbReference type="InterPro" id="IPR037515">
    <property type="entry name" value="Rib-P_diPkinase_bac"/>
</dbReference>
<dbReference type="PANTHER" id="PTHR10210">
    <property type="entry name" value="RIBOSE-PHOSPHATE DIPHOSPHOKINASE FAMILY MEMBER"/>
    <property type="match status" value="1"/>
</dbReference>
<evidence type="ECO:0000256" key="6">
    <source>
        <dbReference type="ARBA" id="ARBA00022840"/>
    </source>
</evidence>
<evidence type="ECO:0000256" key="8">
    <source>
        <dbReference type="ARBA" id="ARBA00049535"/>
    </source>
</evidence>
<sequence>MVSKKERLKVFAGNSNPKLAREICDYLGTTLVDSDVFRFSDGEIGVSIVESVRGSDVFVVQPTSAPVNENIMELLVMVDALKRASARSITAVVPYFGYARQDRKAKPRDPISAKLISNLLASAGADRLVAIDLHAAQIQGFFDIPVDHLLGAPILAEYFLSKDLDENIVVSPDVGAVKRTRDFAERLNTSIAIIDKRRPKPNVSEVMNIIGDVNDKNVILLDDMIDTAGTITQAAKALKERGAREVYACCTHPVFSGPAIERLEESNIKEVVVTNTIPLPDEKKLDKVNVLSIAPLLGEAIDRIFKDLSVSVLFD</sequence>
<dbReference type="GO" id="GO:0000287">
    <property type="term" value="F:magnesium ion binding"/>
    <property type="evidence" value="ECO:0007669"/>
    <property type="project" value="UniProtKB-UniRule"/>
</dbReference>
<evidence type="ECO:0000259" key="10">
    <source>
        <dbReference type="Pfam" id="PF13793"/>
    </source>
</evidence>
<keyword evidence="12" id="KW-1185">Reference proteome</keyword>
<protein>
    <recommendedName>
        <fullName evidence="9">Ribose-phosphate pyrophosphokinase</fullName>
        <shortName evidence="9">RPPK</shortName>
        <ecNumber evidence="9">2.7.6.1</ecNumber>
    </recommendedName>
    <alternativeName>
        <fullName evidence="9">5-phospho-D-ribosyl alpha-1-diphosphate synthase</fullName>
    </alternativeName>
    <alternativeName>
        <fullName evidence="9">Phosphoribosyl diphosphate synthase</fullName>
    </alternativeName>
    <alternativeName>
        <fullName evidence="9">Phosphoribosyl pyrophosphate synthase</fullName>
        <shortName evidence="9">P-Rib-PP synthase</shortName>
        <shortName evidence="9">PRPP synthase</shortName>
        <shortName evidence="9">PRPPase</shortName>
    </alternativeName>
</protein>
<dbReference type="HAMAP" id="MF_00583_B">
    <property type="entry name" value="RibP_PPkinase_B"/>
    <property type="match status" value="1"/>
</dbReference>
<keyword evidence="9" id="KW-0963">Cytoplasm</keyword>
<dbReference type="InterPro" id="IPR029099">
    <property type="entry name" value="Pribosyltran_N"/>
</dbReference>
<evidence type="ECO:0000313" key="12">
    <source>
        <dbReference type="Proteomes" id="UP000190625"/>
    </source>
</evidence>
<feature type="binding site" evidence="9">
    <location>
        <begin position="100"/>
        <end position="101"/>
    </location>
    <ligand>
        <name>ATP</name>
        <dbReference type="ChEBI" id="CHEBI:30616"/>
    </ligand>
</feature>
<feature type="binding site" evidence="9">
    <location>
        <position position="173"/>
    </location>
    <ligand>
        <name>Mg(2+)</name>
        <dbReference type="ChEBI" id="CHEBI:18420"/>
    </ligand>
</feature>
<dbReference type="Pfam" id="PF13793">
    <property type="entry name" value="Pribosyltran_N"/>
    <property type="match status" value="1"/>
</dbReference>
<keyword evidence="6 9" id="KW-0067">ATP-binding</keyword>